<dbReference type="SUPFAM" id="SSF52540">
    <property type="entry name" value="P-loop containing nucleoside triphosphate hydrolases"/>
    <property type="match status" value="1"/>
</dbReference>
<dbReference type="PANTHER" id="PTHR43581:SF2">
    <property type="entry name" value="EXCINUCLEASE ATPASE SUBUNIT"/>
    <property type="match status" value="1"/>
</dbReference>
<proteinExistence type="predicted"/>
<dbReference type="EMBL" id="FPCH01000001">
    <property type="protein sequence ID" value="SFV28908.1"/>
    <property type="molecule type" value="Genomic_DNA"/>
</dbReference>
<feature type="region of interest" description="Disordered" evidence="1">
    <location>
        <begin position="193"/>
        <end position="219"/>
    </location>
</feature>
<dbReference type="STRING" id="51670.SAMN04488557_1123"/>
<dbReference type="AlphaFoldDB" id="A0A1I7N2Q1"/>
<feature type="domain" description="ATPase AAA-type core" evidence="2">
    <location>
        <begin position="380"/>
        <end position="450"/>
    </location>
</feature>
<evidence type="ECO:0000256" key="1">
    <source>
        <dbReference type="SAM" id="MobiDB-lite"/>
    </source>
</evidence>
<evidence type="ECO:0000259" key="2">
    <source>
        <dbReference type="Pfam" id="PF13304"/>
    </source>
</evidence>
<keyword evidence="4" id="KW-1185">Reference proteome</keyword>
<feature type="compositionally biased region" description="Basic residues" evidence="1">
    <location>
        <begin position="195"/>
        <end position="209"/>
    </location>
</feature>
<evidence type="ECO:0000313" key="4">
    <source>
        <dbReference type="Proteomes" id="UP000199423"/>
    </source>
</evidence>
<dbReference type="OrthoDB" id="3322489at2"/>
<dbReference type="InterPro" id="IPR051396">
    <property type="entry name" value="Bact_Antivir_Def_Nuclease"/>
</dbReference>
<dbReference type="GO" id="GO:0016887">
    <property type="term" value="F:ATP hydrolysis activity"/>
    <property type="evidence" value="ECO:0007669"/>
    <property type="project" value="InterPro"/>
</dbReference>
<organism evidence="3 4">
    <name type="scientific">Hyphomicrobium facile</name>
    <dbReference type="NCBI Taxonomy" id="51670"/>
    <lineage>
        <taxon>Bacteria</taxon>
        <taxon>Pseudomonadati</taxon>
        <taxon>Pseudomonadota</taxon>
        <taxon>Alphaproteobacteria</taxon>
        <taxon>Hyphomicrobiales</taxon>
        <taxon>Hyphomicrobiaceae</taxon>
        <taxon>Hyphomicrobium</taxon>
    </lineage>
</organism>
<protein>
    <submittedName>
        <fullName evidence="3">AAA domain-containing protein, putative AbiEii toxin, Type IV TA system</fullName>
    </submittedName>
</protein>
<reference evidence="4" key="1">
    <citation type="submission" date="2016-10" db="EMBL/GenBank/DDBJ databases">
        <authorList>
            <person name="Varghese N."/>
            <person name="Submissions S."/>
        </authorList>
    </citation>
    <scope>NUCLEOTIDE SEQUENCE [LARGE SCALE GENOMIC DNA]</scope>
    <source>
        <strain evidence="4">DSM 1565</strain>
    </source>
</reference>
<dbReference type="RefSeq" id="WP_092865268.1">
    <property type="nucleotide sequence ID" value="NZ_FPCH01000001.1"/>
</dbReference>
<dbReference type="PANTHER" id="PTHR43581">
    <property type="entry name" value="ATP/GTP PHOSPHATASE"/>
    <property type="match status" value="1"/>
</dbReference>
<dbReference type="InterPro" id="IPR027417">
    <property type="entry name" value="P-loop_NTPase"/>
</dbReference>
<evidence type="ECO:0000313" key="3">
    <source>
        <dbReference type="EMBL" id="SFV28908.1"/>
    </source>
</evidence>
<gene>
    <name evidence="3" type="ORF">SAMN04488557_1123</name>
</gene>
<dbReference type="Pfam" id="PF13304">
    <property type="entry name" value="AAA_21"/>
    <property type="match status" value="1"/>
</dbReference>
<dbReference type="Gene3D" id="3.40.50.300">
    <property type="entry name" value="P-loop containing nucleotide triphosphate hydrolases"/>
    <property type="match status" value="1"/>
</dbReference>
<dbReference type="InterPro" id="IPR003959">
    <property type="entry name" value="ATPase_AAA_core"/>
</dbReference>
<accession>A0A1I7N2Q1</accession>
<name>A0A1I7N2Q1_9HYPH</name>
<dbReference type="GO" id="GO:0005524">
    <property type="term" value="F:ATP binding"/>
    <property type="evidence" value="ECO:0007669"/>
    <property type="project" value="InterPro"/>
</dbReference>
<dbReference type="Proteomes" id="UP000199423">
    <property type="component" value="Unassembled WGS sequence"/>
</dbReference>
<sequence length="474" mass="54237">MSVANGDEPLISFQLIGLHGYKNIRLDFQNKTKIVIAENGAGKTIFLSSLDAFLSRNFLKLSNLQFDRIECELAGLPRPLILHRNQLHTISEDAQRLLQEFTLYSDASEADVRDAVRRIKHHDFREVPIFHRVWTNSPWSSEGTLDRIRVLQTALDVDHSDEAENVSSTLKTILGSTETLYLPTYRRVELSRSKRENRRLHGRPSRLQRRSLSEEPFEQPLSTSGINYGLADVEDRLGYLTEYIQRQSNIGYRKISAAIIDDLLAGRSAVRDAQHEPLPEIDTLRLFFSRIEQSSNDAKQRLDAITNLYNSGQINDVGHEPLRYFLARLAKVVNQTKEVESDIERFVQISNEYLSRSGDQKLLLYDATQMKVKVMNVWTGTEIRLDDLSSGEKQVISLFAHLYLSQRQKIVLIDEPELSLSIEWQRRLLPDVVNSPTCLQLLAITHSPFVFENELDACASPFDVTRTRNETIGS</sequence>